<feature type="DNA-binding region" description="H-T-H motif" evidence="4">
    <location>
        <begin position="30"/>
        <end position="49"/>
    </location>
</feature>
<dbReference type="AlphaFoldDB" id="A0A931AHZ5"/>
<dbReference type="EMBL" id="JADOGI010000158">
    <property type="protein sequence ID" value="MBF8191379.1"/>
    <property type="molecule type" value="Genomic_DNA"/>
</dbReference>
<dbReference type="Pfam" id="PF00440">
    <property type="entry name" value="TetR_N"/>
    <property type="match status" value="1"/>
</dbReference>
<dbReference type="SUPFAM" id="SSF46689">
    <property type="entry name" value="Homeodomain-like"/>
    <property type="match status" value="1"/>
</dbReference>
<evidence type="ECO:0000313" key="7">
    <source>
        <dbReference type="Proteomes" id="UP000605361"/>
    </source>
</evidence>
<dbReference type="PANTHER" id="PTHR47506">
    <property type="entry name" value="TRANSCRIPTIONAL REGULATORY PROTEIN"/>
    <property type="match status" value="1"/>
</dbReference>
<feature type="domain" description="HTH tetR-type" evidence="5">
    <location>
        <begin position="7"/>
        <end position="67"/>
    </location>
</feature>
<dbReference type="PROSITE" id="PS50977">
    <property type="entry name" value="HTH_TETR_2"/>
    <property type="match status" value="1"/>
</dbReference>
<evidence type="ECO:0000259" key="5">
    <source>
        <dbReference type="PROSITE" id="PS50977"/>
    </source>
</evidence>
<keyword evidence="1" id="KW-0805">Transcription regulation</keyword>
<organism evidence="6 7">
    <name type="scientific">Nonomuraea cypriaca</name>
    <dbReference type="NCBI Taxonomy" id="1187855"/>
    <lineage>
        <taxon>Bacteria</taxon>
        <taxon>Bacillati</taxon>
        <taxon>Actinomycetota</taxon>
        <taxon>Actinomycetes</taxon>
        <taxon>Streptosporangiales</taxon>
        <taxon>Streptosporangiaceae</taxon>
        <taxon>Nonomuraea</taxon>
    </lineage>
</organism>
<comment type="caution">
    <text evidence="6">The sequence shown here is derived from an EMBL/GenBank/DDBJ whole genome shotgun (WGS) entry which is preliminary data.</text>
</comment>
<dbReference type="GO" id="GO:0003677">
    <property type="term" value="F:DNA binding"/>
    <property type="evidence" value="ECO:0007669"/>
    <property type="project" value="UniProtKB-UniRule"/>
</dbReference>
<keyword evidence="3" id="KW-0804">Transcription</keyword>
<evidence type="ECO:0000256" key="4">
    <source>
        <dbReference type="PROSITE-ProRule" id="PRU00335"/>
    </source>
</evidence>
<dbReference type="PANTHER" id="PTHR47506:SF1">
    <property type="entry name" value="HTH-TYPE TRANSCRIPTIONAL REGULATOR YJDC"/>
    <property type="match status" value="1"/>
</dbReference>
<evidence type="ECO:0000256" key="3">
    <source>
        <dbReference type="ARBA" id="ARBA00023163"/>
    </source>
</evidence>
<dbReference type="PRINTS" id="PR00455">
    <property type="entry name" value="HTHTETR"/>
</dbReference>
<evidence type="ECO:0000256" key="1">
    <source>
        <dbReference type="ARBA" id="ARBA00023015"/>
    </source>
</evidence>
<proteinExistence type="predicted"/>
<name>A0A931AHZ5_9ACTN</name>
<protein>
    <submittedName>
        <fullName evidence="6">TetR/AcrR family transcriptional regulator</fullName>
    </submittedName>
</protein>
<dbReference type="RefSeq" id="WP_195900287.1">
    <property type="nucleotide sequence ID" value="NZ_JADOGI010000158.1"/>
</dbReference>
<dbReference type="InterPro" id="IPR009057">
    <property type="entry name" value="Homeodomain-like_sf"/>
</dbReference>
<dbReference type="Gene3D" id="1.10.357.10">
    <property type="entry name" value="Tetracycline Repressor, domain 2"/>
    <property type="match status" value="1"/>
</dbReference>
<accession>A0A931AHZ5</accession>
<keyword evidence="2 4" id="KW-0238">DNA-binding</keyword>
<dbReference type="Proteomes" id="UP000605361">
    <property type="component" value="Unassembled WGS sequence"/>
</dbReference>
<gene>
    <name evidence="6" type="ORF">ITP53_37905</name>
</gene>
<evidence type="ECO:0000256" key="2">
    <source>
        <dbReference type="ARBA" id="ARBA00023125"/>
    </source>
</evidence>
<keyword evidence="7" id="KW-1185">Reference proteome</keyword>
<evidence type="ECO:0000313" key="6">
    <source>
        <dbReference type="EMBL" id="MBF8191379.1"/>
    </source>
</evidence>
<sequence length="237" mass="26599">MNVEAHARRRDEFLDAAQRLIESNGYDQMSIQDVLEDVGTSRGAFYHYFGSKHELLLAVVERFGQALAAFLTPIAVDPELSATERLRKVFAALTVRKGQEHEALVSTLRVWYSDGNVRVRQKARVGIIDHLTRLLQVIVAQGVREGVFVISDLEMTSRVVATLLQDLNDELADQVYVNEVPAVERIFAAFTWAIERILGVPEGSVALVDTTILCAWFDPDQEQTADSTQPSETNRER</sequence>
<dbReference type="InterPro" id="IPR001647">
    <property type="entry name" value="HTH_TetR"/>
</dbReference>
<reference evidence="6" key="1">
    <citation type="submission" date="2020-11" db="EMBL/GenBank/DDBJ databases">
        <title>Whole-genome analyses of Nonomuraea sp. K274.</title>
        <authorList>
            <person name="Veyisoglu A."/>
        </authorList>
    </citation>
    <scope>NUCLEOTIDE SEQUENCE</scope>
    <source>
        <strain evidence="6">K274</strain>
    </source>
</reference>